<keyword evidence="3" id="KW-1185">Reference proteome</keyword>
<dbReference type="Gene3D" id="1.20.1330.10">
    <property type="entry name" value="f41 fragment of flagellin, N-terminal domain"/>
    <property type="match status" value="1"/>
</dbReference>
<evidence type="ECO:0000313" key="2">
    <source>
        <dbReference type="EMBL" id="SPF28887.1"/>
    </source>
</evidence>
<proteinExistence type="predicted"/>
<dbReference type="SUPFAM" id="SSF64518">
    <property type="entry name" value="Phase 1 flagellin"/>
    <property type="match status" value="1"/>
</dbReference>
<dbReference type="EMBL" id="OMKW01000002">
    <property type="protein sequence ID" value="SPF28887.1"/>
    <property type="molecule type" value="Genomic_DNA"/>
</dbReference>
<dbReference type="Pfam" id="PF00700">
    <property type="entry name" value="Flagellin_C"/>
    <property type="match status" value="1"/>
</dbReference>
<evidence type="ECO:0000259" key="1">
    <source>
        <dbReference type="Pfam" id="PF00700"/>
    </source>
</evidence>
<organism evidence="2 3">
    <name type="scientific">Pontivivens insulae</name>
    <dbReference type="NCBI Taxonomy" id="1639689"/>
    <lineage>
        <taxon>Bacteria</taxon>
        <taxon>Pseudomonadati</taxon>
        <taxon>Pseudomonadota</taxon>
        <taxon>Alphaproteobacteria</taxon>
        <taxon>Rhodobacterales</taxon>
        <taxon>Paracoccaceae</taxon>
        <taxon>Pontivivens</taxon>
    </lineage>
</organism>
<dbReference type="InterPro" id="IPR046358">
    <property type="entry name" value="Flagellin_C"/>
</dbReference>
<dbReference type="Proteomes" id="UP000244932">
    <property type="component" value="Unassembled WGS sequence"/>
</dbReference>
<sequence>MQINKLPDGLRLASFQRKQAELTTQLQDARSQLVTGERTARDISAASSLAELEHLTAQRLRNDADQAVLTRHAARLGQQALQLSGISDQVSRMSRLAEYAQPNTLPPSGSASQALDILASLVDLLNTTAGGRPVASGASTANTPLSAEALLATAKATIAAAPDFDTGIAQTFATGGPFEQTFAEAAPLTNTDLAGEPFAAGLQTDAIRDSLKTAISLALAFDDTISPQQRTAAAISAGTSAPDAATQMRELQADIGRAQQRLETDQTRLTSERLGLDLEREALIGVDPAEAATKVQAYEAQLETLYILIRRTNDLSLARML</sequence>
<evidence type="ECO:0000313" key="3">
    <source>
        <dbReference type="Proteomes" id="UP000244932"/>
    </source>
</evidence>
<dbReference type="AlphaFoldDB" id="A0A2R8A9G9"/>
<reference evidence="2 3" key="1">
    <citation type="submission" date="2018-03" db="EMBL/GenBank/DDBJ databases">
        <authorList>
            <person name="Keele B.F."/>
        </authorList>
    </citation>
    <scope>NUCLEOTIDE SEQUENCE [LARGE SCALE GENOMIC DNA]</scope>
    <source>
        <strain evidence="2 3">CeCT 8812</strain>
    </source>
</reference>
<dbReference type="RefSeq" id="WP_162844926.1">
    <property type="nucleotide sequence ID" value="NZ_OMKW01000002.1"/>
</dbReference>
<gene>
    <name evidence="2" type="ORF">POI8812_01190</name>
</gene>
<protein>
    <recommendedName>
        <fullName evidence="1">Flagellin C-terminal domain-containing protein</fullName>
    </recommendedName>
</protein>
<name>A0A2R8A9G9_9RHOB</name>
<feature type="domain" description="Flagellin C-terminal" evidence="1">
    <location>
        <begin position="243"/>
        <end position="317"/>
    </location>
</feature>
<accession>A0A2R8A9G9</accession>